<keyword evidence="2" id="KW-1133">Transmembrane helix</keyword>
<sequence>MNQPHIQPADAEQYVLGALEPDAAAALEAHTLACPPCALVLQREALLEEQLREVAQASVEEARLEARVIRPARWNRPRVAAAVGVVMAAAAAVTLLVLRPEQTARPGTQDEDFPMMALPLELPEVPERLVACPDLTSQETCASEALARGLLVQYPQGVGEVPRYEGHSGIPTDALSATGPYPL</sequence>
<dbReference type="AlphaFoldDB" id="A0A084SWK7"/>
<comment type="caution">
    <text evidence="3">The sequence shown here is derived from an EMBL/GenBank/DDBJ whole genome shotgun (WGS) entry which is preliminary data.</text>
</comment>
<dbReference type="InterPro" id="IPR041916">
    <property type="entry name" value="Anti_sigma_zinc_sf"/>
</dbReference>
<name>A0A084SWK7_9BACT</name>
<dbReference type="Proteomes" id="UP000028547">
    <property type="component" value="Unassembled WGS sequence"/>
</dbReference>
<evidence type="ECO:0000256" key="1">
    <source>
        <dbReference type="SAM" id="MobiDB-lite"/>
    </source>
</evidence>
<protein>
    <submittedName>
        <fullName evidence="3">Uncharacterized protein</fullName>
    </submittedName>
</protein>
<evidence type="ECO:0000313" key="3">
    <source>
        <dbReference type="EMBL" id="KFA92842.1"/>
    </source>
</evidence>
<evidence type="ECO:0000256" key="2">
    <source>
        <dbReference type="SAM" id="Phobius"/>
    </source>
</evidence>
<keyword evidence="2" id="KW-0472">Membrane</keyword>
<organism evidence="3 4">
    <name type="scientific">Archangium violaceum Cb vi76</name>
    <dbReference type="NCBI Taxonomy" id="1406225"/>
    <lineage>
        <taxon>Bacteria</taxon>
        <taxon>Pseudomonadati</taxon>
        <taxon>Myxococcota</taxon>
        <taxon>Myxococcia</taxon>
        <taxon>Myxococcales</taxon>
        <taxon>Cystobacterineae</taxon>
        <taxon>Archangiaceae</taxon>
        <taxon>Archangium</taxon>
    </lineage>
</organism>
<dbReference type="Gene3D" id="1.10.10.1320">
    <property type="entry name" value="Anti-sigma factor, zinc-finger domain"/>
    <property type="match status" value="1"/>
</dbReference>
<accession>A0A084SWK7</accession>
<keyword evidence="2" id="KW-0812">Transmembrane</keyword>
<dbReference type="RefSeq" id="WP_043394228.1">
    <property type="nucleotide sequence ID" value="NZ_JPMI01000079.1"/>
</dbReference>
<reference evidence="3 4" key="1">
    <citation type="submission" date="2014-07" db="EMBL/GenBank/DDBJ databases">
        <title>Draft Genome Sequence of Gephyronic Acid Producer, Cystobacter violaceus Strain Cb vi76.</title>
        <authorList>
            <person name="Stevens D.C."/>
            <person name="Young J."/>
            <person name="Carmichael R."/>
            <person name="Tan J."/>
            <person name="Taylor R.E."/>
        </authorList>
    </citation>
    <scope>NUCLEOTIDE SEQUENCE [LARGE SCALE GENOMIC DNA]</scope>
    <source>
        <strain evidence="3 4">Cb vi76</strain>
    </source>
</reference>
<feature type="transmembrane region" description="Helical" evidence="2">
    <location>
        <begin position="79"/>
        <end position="98"/>
    </location>
</feature>
<proteinExistence type="predicted"/>
<dbReference type="EMBL" id="JPMI01000079">
    <property type="protein sequence ID" value="KFA92842.1"/>
    <property type="molecule type" value="Genomic_DNA"/>
</dbReference>
<evidence type="ECO:0000313" key="4">
    <source>
        <dbReference type="Proteomes" id="UP000028547"/>
    </source>
</evidence>
<feature type="region of interest" description="Disordered" evidence="1">
    <location>
        <begin position="163"/>
        <end position="183"/>
    </location>
</feature>
<gene>
    <name evidence="3" type="ORF">Q664_13490</name>
</gene>